<evidence type="ECO:0000313" key="2">
    <source>
        <dbReference type="EMBL" id="BBL68561.1"/>
    </source>
</evidence>
<sequence length="52" mass="5493">MGATGIPSYVETGEGASPLPVSPSPNGDIPSESVHEYSTLYEDSEFENNGEF</sequence>
<proteinExistence type="predicted"/>
<reference evidence="2 3" key="1">
    <citation type="submission" date="2019-06" db="EMBL/GenBank/DDBJ databases">
        <title>Complete genome sequence of Methanoculleus chikugoensis strain MG62.</title>
        <authorList>
            <person name="Asakawa S."/>
            <person name="Dianou D."/>
        </authorList>
    </citation>
    <scope>NUCLEOTIDE SEQUENCE [LARGE SCALE GENOMIC DNA]</scope>
    <source>
        <strain evidence="2 3">MG62</strain>
    </source>
</reference>
<keyword evidence="3" id="KW-1185">Reference proteome</keyword>
<accession>A0ABN5XKS4</accession>
<protein>
    <submittedName>
        <fullName evidence="2">Uncharacterized protein</fullName>
    </submittedName>
</protein>
<dbReference type="EMBL" id="AP019781">
    <property type="protein sequence ID" value="BBL68561.1"/>
    <property type="molecule type" value="Genomic_DNA"/>
</dbReference>
<feature type="region of interest" description="Disordered" evidence="1">
    <location>
        <begin position="1"/>
        <end position="36"/>
    </location>
</feature>
<name>A0ABN5XKS4_9EURY</name>
<gene>
    <name evidence="2" type="ORF">MchiMG62_17420</name>
</gene>
<organism evidence="2 3">
    <name type="scientific">Methanoculleus chikugoensis</name>
    <dbReference type="NCBI Taxonomy" id="118126"/>
    <lineage>
        <taxon>Archaea</taxon>
        <taxon>Methanobacteriati</taxon>
        <taxon>Methanobacteriota</taxon>
        <taxon>Stenosarchaea group</taxon>
        <taxon>Methanomicrobia</taxon>
        <taxon>Methanomicrobiales</taxon>
        <taxon>Methanomicrobiaceae</taxon>
        <taxon>Methanoculleus</taxon>
    </lineage>
</organism>
<dbReference type="Proteomes" id="UP000824969">
    <property type="component" value="Chromosome"/>
</dbReference>
<evidence type="ECO:0000313" key="3">
    <source>
        <dbReference type="Proteomes" id="UP000824969"/>
    </source>
</evidence>
<evidence type="ECO:0000256" key="1">
    <source>
        <dbReference type="SAM" id="MobiDB-lite"/>
    </source>
</evidence>